<proteinExistence type="predicted"/>
<feature type="compositionally biased region" description="Low complexity" evidence="1">
    <location>
        <begin position="48"/>
        <end position="72"/>
    </location>
</feature>
<sequence>MSYSYSDHGRGNNGDYYSYYYSDEDVNAKKLAEATRAKTVSKNERGSSRASKGASQRQSSSRAAGKSSSARKSSSRAEPRASSSRQKSESKPRPPSELNQPRASFRETVSYGRTEGAADAAEPAEKKAKCKKPVIKTQAEDGTTLYCGTTGSDWIKVLISLGLLWTFMAIYFWFLFTVFLAVEFPNEL</sequence>
<keyword evidence="2" id="KW-0812">Transmembrane</keyword>
<dbReference type="GeneID" id="25565136"/>
<feature type="compositionally biased region" description="Basic and acidic residues" evidence="1">
    <location>
        <begin position="35"/>
        <end position="47"/>
    </location>
</feature>
<evidence type="ECO:0000256" key="2">
    <source>
        <dbReference type="SAM" id="Phobius"/>
    </source>
</evidence>
<reference evidence="3 4" key="1">
    <citation type="submission" date="2010-05" db="EMBL/GenBank/DDBJ databases">
        <title>The Genome Sequence of Thecamonas trahens ATCC 50062.</title>
        <authorList>
            <consortium name="The Broad Institute Genome Sequencing Platform"/>
            <person name="Russ C."/>
            <person name="Cuomo C."/>
            <person name="Shea T."/>
            <person name="Young S.K."/>
            <person name="Zeng Q."/>
            <person name="Koehrsen M."/>
            <person name="Haas B."/>
            <person name="Borodovsky M."/>
            <person name="Guigo R."/>
            <person name="Alvarado L."/>
            <person name="Berlin A."/>
            <person name="Bochicchio J."/>
            <person name="Borenstein D."/>
            <person name="Chapman S."/>
            <person name="Chen Z."/>
            <person name="Freedman E."/>
            <person name="Gellesch M."/>
            <person name="Goldberg J."/>
            <person name="Griggs A."/>
            <person name="Gujja S."/>
            <person name="Heilman E."/>
            <person name="Heiman D."/>
            <person name="Hepburn T."/>
            <person name="Howarth C."/>
            <person name="Jen D."/>
            <person name="Larson L."/>
            <person name="Mehta T."/>
            <person name="Park D."/>
            <person name="Pearson M."/>
            <person name="Roberts A."/>
            <person name="Saif S."/>
            <person name="Shenoy N."/>
            <person name="Sisk P."/>
            <person name="Stolte C."/>
            <person name="Sykes S."/>
            <person name="Thomson T."/>
            <person name="Walk T."/>
            <person name="White J."/>
            <person name="Yandava C."/>
            <person name="Burger G."/>
            <person name="Gray M.W."/>
            <person name="Holland P.W.H."/>
            <person name="King N."/>
            <person name="Lang F.B.F."/>
            <person name="Roger A.J."/>
            <person name="Ruiz-Trillo I."/>
            <person name="Lander E."/>
            <person name="Nusbaum C."/>
        </authorList>
    </citation>
    <scope>NUCLEOTIDE SEQUENCE [LARGE SCALE GENOMIC DNA]</scope>
    <source>
        <strain evidence="3 4">ATCC 50062</strain>
    </source>
</reference>
<gene>
    <name evidence="3" type="ORF">AMSG_05809</name>
</gene>
<keyword evidence="2" id="KW-0472">Membrane</keyword>
<evidence type="ECO:0000313" key="3">
    <source>
        <dbReference type="EMBL" id="KNC50048.1"/>
    </source>
</evidence>
<protein>
    <submittedName>
        <fullName evidence="3">Uncharacterized protein</fullName>
    </submittedName>
</protein>
<dbReference type="EMBL" id="GL349459">
    <property type="protein sequence ID" value="KNC50048.1"/>
    <property type="molecule type" value="Genomic_DNA"/>
</dbReference>
<organism evidence="3 4">
    <name type="scientific">Thecamonas trahens ATCC 50062</name>
    <dbReference type="NCBI Taxonomy" id="461836"/>
    <lineage>
        <taxon>Eukaryota</taxon>
        <taxon>Apusozoa</taxon>
        <taxon>Apusomonadida</taxon>
        <taxon>Apusomonadidae</taxon>
        <taxon>Thecamonas</taxon>
    </lineage>
</organism>
<feature type="transmembrane region" description="Helical" evidence="2">
    <location>
        <begin position="158"/>
        <end position="182"/>
    </location>
</feature>
<dbReference type="AlphaFoldDB" id="A0A0L0DFF7"/>
<keyword evidence="2" id="KW-1133">Transmembrane helix</keyword>
<dbReference type="RefSeq" id="XP_013757214.1">
    <property type="nucleotide sequence ID" value="XM_013901760.1"/>
</dbReference>
<accession>A0A0L0DFF7</accession>
<feature type="region of interest" description="Disordered" evidence="1">
    <location>
        <begin position="35"/>
        <end position="109"/>
    </location>
</feature>
<evidence type="ECO:0000313" key="4">
    <source>
        <dbReference type="Proteomes" id="UP000054408"/>
    </source>
</evidence>
<name>A0A0L0DFF7_THETB</name>
<dbReference type="Proteomes" id="UP000054408">
    <property type="component" value="Unassembled WGS sequence"/>
</dbReference>
<keyword evidence="4" id="KW-1185">Reference proteome</keyword>
<evidence type="ECO:0000256" key="1">
    <source>
        <dbReference type="SAM" id="MobiDB-lite"/>
    </source>
</evidence>